<evidence type="ECO:0000259" key="3">
    <source>
        <dbReference type="PROSITE" id="PS51034"/>
    </source>
</evidence>
<feature type="transmembrane region" description="Helical" evidence="2">
    <location>
        <begin position="20"/>
        <end position="44"/>
    </location>
</feature>
<organism evidence="4 5">
    <name type="scientific">Dermatophagoides pteronyssinus</name>
    <name type="common">European house dust mite</name>
    <dbReference type="NCBI Taxonomy" id="6956"/>
    <lineage>
        <taxon>Eukaryota</taxon>
        <taxon>Metazoa</taxon>
        <taxon>Ecdysozoa</taxon>
        <taxon>Arthropoda</taxon>
        <taxon>Chelicerata</taxon>
        <taxon>Arachnida</taxon>
        <taxon>Acari</taxon>
        <taxon>Acariformes</taxon>
        <taxon>Sarcoptiformes</taxon>
        <taxon>Astigmata</taxon>
        <taxon>Psoroptidia</taxon>
        <taxon>Analgoidea</taxon>
        <taxon>Pyroglyphidae</taxon>
        <taxon>Dermatophagoidinae</taxon>
        <taxon>Dermatophagoides</taxon>
    </lineage>
</organism>
<feature type="transmembrane region" description="Helical" evidence="2">
    <location>
        <begin position="367"/>
        <end position="391"/>
    </location>
</feature>
<keyword evidence="2" id="KW-0472">Membrane</keyword>
<dbReference type="PANTHER" id="PTHR46560:SF9">
    <property type="entry name" value="ZP DOMAIN-CONTAINING PROTEIN"/>
    <property type="match status" value="1"/>
</dbReference>
<dbReference type="PROSITE" id="PS51034">
    <property type="entry name" value="ZP_2"/>
    <property type="match status" value="1"/>
</dbReference>
<reference evidence="5" key="1">
    <citation type="submission" date="2025-08" db="UniProtKB">
        <authorList>
            <consortium name="RefSeq"/>
        </authorList>
    </citation>
    <scope>IDENTIFICATION</scope>
    <source>
        <strain evidence="5">Airmid</strain>
    </source>
</reference>
<dbReference type="AlphaFoldDB" id="A0A6P6XXQ6"/>
<dbReference type="OMA" id="PYTRSWH"/>
<feature type="compositionally biased region" description="Basic residues" evidence="1">
    <location>
        <begin position="510"/>
        <end position="520"/>
    </location>
</feature>
<feature type="region of interest" description="Disordered" evidence="1">
    <location>
        <begin position="433"/>
        <end position="524"/>
    </location>
</feature>
<evidence type="ECO:0000256" key="1">
    <source>
        <dbReference type="SAM" id="MobiDB-lite"/>
    </source>
</evidence>
<protein>
    <submittedName>
        <fullName evidence="5">Uncharacterized protein LOC113791176 isoform X1</fullName>
    </submittedName>
</protein>
<feature type="compositionally biased region" description="Polar residues" evidence="1">
    <location>
        <begin position="433"/>
        <end position="456"/>
    </location>
</feature>
<dbReference type="InParanoid" id="A0A6P6XXQ6"/>
<evidence type="ECO:0000313" key="5">
    <source>
        <dbReference type="RefSeq" id="XP_027196714.1"/>
    </source>
</evidence>
<proteinExistence type="predicted"/>
<dbReference type="OrthoDB" id="6415313at2759"/>
<feature type="compositionally biased region" description="Low complexity" evidence="1">
    <location>
        <begin position="490"/>
        <end position="502"/>
    </location>
</feature>
<keyword evidence="4" id="KW-1185">Reference proteome</keyword>
<dbReference type="RefSeq" id="XP_027196714.1">
    <property type="nucleotide sequence ID" value="XM_027340913.1"/>
</dbReference>
<gene>
    <name evidence="5" type="primary">LOC113791176</name>
</gene>
<feature type="compositionally biased region" description="Low complexity" evidence="1">
    <location>
        <begin position="468"/>
        <end position="479"/>
    </location>
</feature>
<keyword evidence="2" id="KW-1133">Transmembrane helix</keyword>
<name>A0A6P6XXQ6_DERPT</name>
<evidence type="ECO:0000313" key="4">
    <source>
        <dbReference type="Proteomes" id="UP000515146"/>
    </source>
</evidence>
<dbReference type="PANTHER" id="PTHR46560">
    <property type="entry name" value="CYPHER, ISOFORM B"/>
    <property type="match status" value="1"/>
</dbReference>
<dbReference type="FunCoup" id="A0A6P6XXQ6">
    <property type="interactions" value="7"/>
</dbReference>
<sequence length="563" mass="65172">MILNKKFSNLQTSMDDRIRIIMNSFRNIFFIIYIFITLSSLSLFPSSTTVNGQRLLKIAQPLPPAPPPQIITDEFSPLITARCDRGIMYIQIVTQQPFYGVAHTRDYRKSQCMIIGDGSYNTTLKISLLAQPDDELYCGIQRFKVNIFFLIKLIKLLSFSHFNQGERSVGLAVRMHKSLELSEDRFFYLTCQNGYQNIRGGTYRVNLKLIDTNTEQRAVRLIHGQSYKLRAELSPKDSITTLRMKNCFVFTKSNDNVELIDRSGCPAITNLITPFYYNDSSTGEAYIAEMFKFPHDSKVHFQCDALLCRDNCVEPDCENIHSDKREYELDGYSHVSASTSVFIREPTDSDALIDANQSDVECTEWRFPWLITLCICLAIMLLVMLLLNLFMCSSLTCRCIKTDLNEKEPTDFDDYDPYRADWTAPNSLQGSRYSLQQARQQYPSDETLHSNNTSNPDYHHHDNKGFIPTTTTTNQQQPTKRSKRNVQPHQQQQSDNSSSISESDNESIDRHHHHNPHHHPYRNDYPIQQQQDSLRPIRTHDIDYSFDSQQQPQGYPKTHTKRF</sequence>
<feature type="domain" description="ZP" evidence="3">
    <location>
        <begin position="82"/>
        <end position="324"/>
    </location>
</feature>
<evidence type="ECO:0000256" key="2">
    <source>
        <dbReference type="SAM" id="Phobius"/>
    </source>
</evidence>
<accession>A0A6P6XXQ6</accession>
<keyword evidence="2" id="KW-0812">Transmembrane</keyword>
<dbReference type="KEGG" id="dpte:113791176"/>
<dbReference type="Proteomes" id="UP000515146">
    <property type="component" value="Unplaced"/>
</dbReference>
<dbReference type="InterPro" id="IPR001507">
    <property type="entry name" value="ZP_dom"/>
</dbReference>